<dbReference type="RefSeq" id="WP_009131622.1">
    <property type="nucleotide sequence ID" value="NZ_CABKRN010000005.1"/>
</dbReference>
<sequence length="121" mass="13960">MPAQSFENLVVWQKAHQYVLCIYRITKGFPKDELFALVNQMRRASASITANIAEGFVREGQKDKLHFYNISQGSLEETKNFIILSKDLGYMSKENKTQLLAQACEVGRLLNAYRQGLMKYY</sequence>
<protein>
    <submittedName>
        <fullName evidence="1">Four helix bundle protein</fullName>
    </submittedName>
</protein>
<dbReference type="EMBL" id="QSUL01000007">
    <property type="protein sequence ID" value="RGN35385.1"/>
    <property type="molecule type" value="Genomic_DNA"/>
</dbReference>
<evidence type="ECO:0000313" key="1">
    <source>
        <dbReference type="EMBL" id="RGN35385.1"/>
    </source>
</evidence>
<dbReference type="PANTHER" id="PTHR38471:SF2">
    <property type="entry name" value="FOUR HELIX BUNDLE PROTEIN"/>
    <property type="match status" value="1"/>
</dbReference>
<proteinExistence type="predicted"/>
<dbReference type="Pfam" id="PF05635">
    <property type="entry name" value="23S_rRNA_IVP"/>
    <property type="match status" value="1"/>
</dbReference>
<evidence type="ECO:0000313" key="2">
    <source>
        <dbReference type="Proteomes" id="UP000260983"/>
    </source>
</evidence>
<dbReference type="CDD" id="cd16377">
    <property type="entry name" value="23S_rRNA_IVP_like"/>
    <property type="match status" value="1"/>
</dbReference>
<dbReference type="Gene3D" id="1.20.1440.60">
    <property type="entry name" value="23S rRNA-intervening sequence"/>
    <property type="match status" value="1"/>
</dbReference>
<dbReference type="PANTHER" id="PTHR38471">
    <property type="entry name" value="FOUR HELIX BUNDLE PROTEIN"/>
    <property type="match status" value="1"/>
</dbReference>
<name>A0A3E5BDE3_9BACE</name>
<comment type="caution">
    <text evidence="1">The sequence shown here is derived from an EMBL/GenBank/DDBJ whole genome shotgun (WGS) entry which is preliminary data.</text>
</comment>
<dbReference type="Proteomes" id="UP000260983">
    <property type="component" value="Unassembled WGS sequence"/>
</dbReference>
<dbReference type="SUPFAM" id="SSF158446">
    <property type="entry name" value="IVS-encoded protein-like"/>
    <property type="match status" value="1"/>
</dbReference>
<dbReference type="AlphaFoldDB" id="A0A3E5BDE3"/>
<reference evidence="1 2" key="1">
    <citation type="submission" date="2018-08" db="EMBL/GenBank/DDBJ databases">
        <title>A genome reference for cultivated species of the human gut microbiota.</title>
        <authorList>
            <person name="Zou Y."/>
            <person name="Xue W."/>
            <person name="Luo G."/>
        </authorList>
    </citation>
    <scope>NUCLEOTIDE SEQUENCE [LARGE SCALE GENOMIC DNA]</scope>
    <source>
        <strain evidence="1 2">OM05-15BH</strain>
    </source>
</reference>
<gene>
    <name evidence="1" type="ORF">DXB65_12260</name>
</gene>
<accession>A0A3E5BDE3</accession>
<dbReference type="InterPro" id="IPR012657">
    <property type="entry name" value="23S_rRNA-intervening_sequence"/>
</dbReference>
<dbReference type="InterPro" id="IPR036583">
    <property type="entry name" value="23S_rRNA_IVS_sf"/>
</dbReference>
<organism evidence="1 2">
    <name type="scientific">Bacteroides oleiciplenus</name>
    <dbReference type="NCBI Taxonomy" id="626931"/>
    <lineage>
        <taxon>Bacteria</taxon>
        <taxon>Pseudomonadati</taxon>
        <taxon>Bacteroidota</taxon>
        <taxon>Bacteroidia</taxon>
        <taxon>Bacteroidales</taxon>
        <taxon>Bacteroidaceae</taxon>
        <taxon>Bacteroides</taxon>
    </lineage>
</organism>
<dbReference type="NCBIfam" id="TIGR02436">
    <property type="entry name" value="four helix bundle protein"/>
    <property type="match status" value="1"/>
</dbReference>